<dbReference type="InterPro" id="IPR001279">
    <property type="entry name" value="Metallo-B-lactamas"/>
</dbReference>
<dbReference type="EMBL" id="JAGTJR010000016">
    <property type="protein sequence ID" value="KAH7047480.1"/>
    <property type="molecule type" value="Genomic_DNA"/>
</dbReference>
<feature type="chain" id="PRO_5046260768" evidence="2">
    <location>
        <begin position="24"/>
        <end position="327"/>
    </location>
</feature>
<feature type="signal peptide" evidence="2">
    <location>
        <begin position="1"/>
        <end position="23"/>
    </location>
</feature>
<keyword evidence="5" id="KW-1185">Reference proteome</keyword>
<sequence>MFALNPAVAAATALSLLSSISHAQILPIDQFFNLTTFPNEQSENVTRYLNEAADLATDRLIYQYFQDQCITQQLYPKLFSFPPASSSPSPLSKTSSSSATASSPPGRTYNTTAGLVLIDALDNPSEIDAILLPALAKFGFQGADIKHVIITHEHVDHYGGAKYLQDSFWPTIYASRAAWDALAGLGPTADPVPPAEDAVVADGDVVLTPGHTPGTLSLIFPVREGEAEHVAGLSGGTGTPADAGARAQKVESQYRFAAVARERGVDTLVSNHQVADHALFLADLLAHRGAGKPNPFVVGVDNFERYMKINGLCSRVIAAREGMDLHA</sequence>
<dbReference type="SMART" id="SM00849">
    <property type="entry name" value="Lactamase_B"/>
    <property type="match status" value="1"/>
</dbReference>
<gene>
    <name evidence="4" type="ORF">B0J12DRAFT_700537</name>
</gene>
<name>A0ABQ8G7V3_9PEZI</name>
<feature type="domain" description="Metallo-beta-lactamase" evidence="3">
    <location>
        <begin position="105"/>
        <end position="272"/>
    </location>
</feature>
<proteinExistence type="predicted"/>
<feature type="compositionally biased region" description="Low complexity" evidence="1">
    <location>
        <begin position="86"/>
        <end position="105"/>
    </location>
</feature>
<evidence type="ECO:0000256" key="2">
    <source>
        <dbReference type="SAM" id="SignalP"/>
    </source>
</evidence>
<organism evidence="4 5">
    <name type="scientific">Macrophomina phaseolina</name>
    <dbReference type="NCBI Taxonomy" id="35725"/>
    <lineage>
        <taxon>Eukaryota</taxon>
        <taxon>Fungi</taxon>
        <taxon>Dikarya</taxon>
        <taxon>Ascomycota</taxon>
        <taxon>Pezizomycotina</taxon>
        <taxon>Dothideomycetes</taxon>
        <taxon>Dothideomycetes incertae sedis</taxon>
        <taxon>Botryosphaeriales</taxon>
        <taxon>Botryosphaeriaceae</taxon>
        <taxon>Macrophomina</taxon>
    </lineage>
</organism>
<evidence type="ECO:0000256" key="1">
    <source>
        <dbReference type="SAM" id="MobiDB-lite"/>
    </source>
</evidence>
<reference evidence="4 5" key="1">
    <citation type="journal article" date="2021" name="Nat. Commun.">
        <title>Genetic determinants of endophytism in the Arabidopsis root mycobiome.</title>
        <authorList>
            <person name="Mesny F."/>
            <person name="Miyauchi S."/>
            <person name="Thiergart T."/>
            <person name="Pickel B."/>
            <person name="Atanasova L."/>
            <person name="Karlsson M."/>
            <person name="Huettel B."/>
            <person name="Barry K.W."/>
            <person name="Haridas S."/>
            <person name="Chen C."/>
            <person name="Bauer D."/>
            <person name="Andreopoulos W."/>
            <person name="Pangilinan J."/>
            <person name="LaButti K."/>
            <person name="Riley R."/>
            <person name="Lipzen A."/>
            <person name="Clum A."/>
            <person name="Drula E."/>
            <person name="Henrissat B."/>
            <person name="Kohler A."/>
            <person name="Grigoriev I.V."/>
            <person name="Martin F.M."/>
            <person name="Hacquard S."/>
        </authorList>
    </citation>
    <scope>NUCLEOTIDE SEQUENCE [LARGE SCALE GENOMIC DNA]</scope>
    <source>
        <strain evidence="4 5">MPI-SDFR-AT-0080</strain>
    </source>
</reference>
<keyword evidence="2" id="KW-0732">Signal</keyword>
<evidence type="ECO:0000313" key="5">
    <source>
        <dbReference type="Proteomes" id="UP000774617"/>
    </source>
</evidence>
<dbReference type="Pfam" id="PF00753">
    <property type="entry name" value="Lactamase_B"/>
    <property type="match status" value="1"/>
</dbReference>
<comment type="caution">
    <text evidence="4">The sequence shown here is derived from an EMBL/GenBank/DDBJ whole genome shotgun (WGS) entry which is preliminary data.</text>
</comment>
<evidence type="ECO:0000259" key="3">
    <source>
        <dbReference type="SMART" id="SM00849"/>
    </source>
</evidence>
<feature type="region of interest" description="Disordered" evidence="1">
    <location>
        <begin position="86"/>
        <end position="106"/>
    </location>
</feature>
<accession>A0ABQ8G7V3</accession>
<dbReference type="Proteomes" id="UP000774617">
    <property type="component" value="Unassembled WGS sequence"/>
</dbReference>
<evidence type="ECO:0000313" key="4">
    <source>
        <dbReference type="EMBL" id="KAH7047480.1"/>
    </source>
</evidence>
<dbReference type="Gene3D" id="3.60.15.10">
    <property type="entry name" value="Ribonuclease Z/Hydroxyacylglutathione hydrolase-like"/>
    <property type="match status" value="1"/>
</dbReference>
<dbReference type="InterPro" id="IPR036866">
    <property type="entry name" value="RibonucZ/Hydroxyglut_hydro"/>
</dbReference>
<dbReference type="SUPFAM" id="SSF56281">
    <property type="entry name" value="Metallo-hydrolase/oxidoreductase"/>
    <property type="match status" value="1"/>
</dbReference>
<protein>
    <submittedName>
        <fullName evidence="4">Beta-lactamase-like protein</fullName>
    </submittedName>
</protein>